<keyword evidence="4" id="KW-0904">Protein phosphatase</keyword>
<feature type="active site" description="Nucleophile" evidence="5">
    <location>
        <position position="10"/>
    </location>
</feature>
<evidence type="ECO:0000313" key="8">
    <source>
        <dbReference type="Proteomes" id="UP000030418"/>
    </source>
</evidence>
<evidence type="ECO:0000313" key="7">
    <source>
        <dbReference type="EMBL" id="KGQ32483.1"/>
    </source>
</evidence>
<dbReference type="PANTHER" id="PTHR11717:SF7">
    <property type="entry name" value="LOW MOLECULAR WEIGHT PHOSPHOTYROSINE PROTEIN PHOSPHATASE"/>
    <property type="match status" value="1"/>
</dbReference>
<dbReference type="InterPro" id="IPR023485">
    <property type="entry name" value="Ptyr_pPase"/>
</dbReference>
<organism evidence="7 8">
    <name type="scientific">Gallibacterium genomosp. 2</name>
    <dbReference type="NCBI Taxonomy" id="155517"/>
    <lineage>
        <taxon>Bacteria</taxon>
        <taxon>Pseudomonadati</taxon>
        <taxon>Pseudomonadota</taxon>
        <taxon>Gammaproteobacteria</taxon>
        <taxon>Pasteurellales</taxon>
        <taxon>Pasteurellaceae</taxon>
        <taxon>Gallibacterium</taxon>
    </lineage>
</organism>
<dbReference type="Pfam" id="PF01451">
    <property type="entry name" value="LMWPc"/>
    <property type="match status" value="1"/>
</dbReference>
<evidence type="ECO:0000256" key="2">
    <source>
        <dbReference type="ARBA" id="ARBA00013064"/>
    </source>
</evidence>
<feature type="active site" description="Proton donor" evidence="5">
    <location>
        <position position="126"/>
    </location>
</feature>
<evidence type="ECO:0000256" key="3">
    <source>
        <dbReference type="ARBA" id="ARBA00022801"/>
    </source>
</evidence>
<protein>
    <recommendedName>
        <fullName evidence="2">protein-tyrosine-phosphatase</fullName>
        <ecNumber evidence="2">3.1.3.48</ecNumber>
    </recommendedName>
</protein>
<evidence type="ECO:0000259" key="6">
    <source>
        <dbReference type="SMART" id="SM00226"/>
    </source>
</evidence>
<comment type="caution">
    <text evidence="7">The sequence shown here is derived from an EMBL/GenBank/DDBJ whole genome shotgun (WGS) entry which is preliminary data.</text>
</comment>
<reference evidence="7 8" key="1">
    <citation type="submission" date="2014-08" db="EMBL/GenBank/DDBJ databases">
        <title>Chaperone-usher fimbriae in a diverse selection of Gallibacterium genomes.</title>
        <authorList>
            <person name="Kudirkiene E."/>
            <person name="Bager R.J."/>
            <person name="Johnson T.J."/>
            <person name="Bojesen A.M."/>
        </authorList>
    </citation>
    <scope>NUCLEOTIDE SEQUENCE [LARGE SCALE GENOMIC DNA]</scope>
    <source>
        <strain evidence="7 8">CCM5976</strain>
    </source>
</reference>
<dbReference type="InterPro" id="IPR017867">
    <property type="entry name" value="Tyr_phospatase_low_mol_wt"/>
</dbReference>
<proteinExistence type="inferred from homology"/>
<name>A0A0A2XJV0_9PAST</name>
<dbReference type="Gene3D" id="3.40.50.2300">
    <property type="match status" value="1"/>
</dbReference>
<dbReference type="Proteomes" id="UP000030418">
    <property type="component" value="Unassembled WGS sequence"/>
</dbReference>
<keyword evidence="3" id="KW-0378">Hydrolase</keyword>
<dbReference type="PRINTS" id="PR00719">
    <property type="entry name" value="LMWPTPASE"/>
</dbReference>
<dbReference type="InterPro" id="IPR050438">
    <property type="entry name" value="LMW_PTPase"/>
</dbReference>
<dbReference type="AlphaFoldDB" id="A0A0A2XJV0"/>
<evidence type="ECO:0000256" key="1">
    <source>
        <dbReference type="ARBA" id="ARBA00011063"/>
    </source>
</evidence>
<gene>
    <name evidence="7" type="ORF">P375_05320</name>
</gene>
<dbReference type="SMART" id="SM00226">
    <property type="entry name" value="LMWPc"/>
    <property type="match status" value="1"/>
</dbReference>
<dbReference type="InterPro" id="IPR036196">
    <property type="entry name" value="Ptyr_pPase_sf"/>
</dbReference>
<dbReference type="CDD" id="cd16343">
    <property type="entry name" value="LMWPTP"/>
    <property type="match status" value="1"/>
</dbReference>
<comment type="similarity">
    <text evidence="1">Belongs to the low molecular weight phosphotyrosine protein phosphatase family.</text>
</comment>
<sequence length="158" mass="18189">MQTFSVLFVCLGNICRSPMTEFIFKHKLQQADLSELVNVDSAGTAGWHSGEGMHCGTADMLELHKIDSNGFCSRQIRKQDLANFDYIIAMDDSNLEDLECFFGKHPQQIFKITQLCPDLEKDHIPDPWYTHNFNETYHLLDRCCDALLQKVKQKISKM</sequence>
<feature type="domain" description="Phosphotyrosine protein phosphatase I" evidence="6">
    <location>
        <begin position="4"/>
        <end position="150"/>
    </location>
</feature>
<dbReference type="EMBL" id="JPXY01000022">
    <property type="protein sequence ID" value="KGQ32483.1"/>
    <property type="molecule type" value="Genomic_DNA"/>
</dbReference>
<dbReference type="GO" id="GO:0004725">
    <property type="term" value="F:protein tyrosine phosphatase activity"/>
    <property type="evidence" value="ECO:0007669"/>
    <property type="project" value="UniProtKB-EC"/>
</dbReference>
<dbReference type="RefSeq" id="WP_039135251.1">
    <property type="nucleotide sequence ID" value="NZ_JPXY01000022.1"/>
</dbReference>
<dbReference type="SUPFAM" id="SSF52788">
    <property type="entry name" value="Phosphotyrosine protein phosphatases I"/>
    <property type="match status" value="1"/>
</dbReference>
<keyword evidence="8" id="KW-1185">Reference proteome</keyword>
<dbReference type="EC" id="3.1.3.48" evidence="2"/>
<feature type="active site" evidence="5">
    <location>
        <position position="16"/>
    </location>
</feature>
<evidence type="ECO:0000256" key="4">
    <source>
        <dbReference type="ARBA" id="ARBA00022912"/>
    </source>
</evidence>
<dbReference type="PANTHER" id="PTHR11717">
    <property type="entry name" value="LOW MOLECULAR WEIGHT PROTEIN TYROSINE PHOSPHATASE"/>
    <property type="match status" value="1"/>
</dbReference>
<evidence type="ECO:0000256" key="5">
    <source>
        <dbReference type="PIRSR" id="PIRSR617867-1"/>
    </source>
</evidence>
<accession>A0A0A2XJV0</accession>